<dbReference type="Pfam" id="PF02308">
    <property type="entry name" value="MgtC"/>
    <property type="match status" value="1"/>
</dbReference>
<organism evidence="4 5">
    <name type="scientific">Aequorivita aquimaris</name>
    <dbReference type="NCBI Taxonomy" id="1548749"/>
    <lineage>
        <taxon>Bacteria</taxon>
        <taxon>Pseudomonadati</taxon>
        <taxon>Bacteroidota</taxon>
        <taxon>Flavobacteriia</taxon>
        <taxon>Flavobacteriales</taxon>
        <taxon>Flavobacteriaceae</taxon>
        <taxon>Aequorivita</taxon>
    </lineage>
</organism>
<dbReference type="AlphaFoldDB" id="A0A137RGK4"/>
<evidence type="ECO:0000313" key="5">
    <source>
        <dbReference type="Proteomes" id="UP000070138"/>
    </source>
</evidence>
<sequence length="421" mass="45369">MNYHDIVTLAIAFGLGMLVGLQRQKSDHEMAGVRTFTLISIMGVVSAFLARDFDNPFILPVLGLCITALLVTANVIKLKKLNDTDIGQTTEVAALLMFAVGAYLVMGDRMVAVIVGSSMAILLYVKEHLHNFIENLKEKDLAAIMTFVGISLVILPLLPDKTYGPLDVLNPRNIWLMVTLIVGISVVGYFIYKFVGKKVGIISNGILGGLISSTATTVSYARKTKDAESINKMAAFVITAASAVALIRVLVEVGVVIPEKLPEIVLPLITVFVLMALLCIGLFYIISKNGGGEEMPEPKNPAQFKSALIFGLLYGGILLAVAFTKQEFGNEALYVVAIISGLTDVDAITLSLSQLMKGGGLNTSTGWRLILLATLSNLLFKGIMAAVLGTHQLAKWIGISFGITIAFGLLVMWLWPEGWHL</sequence>
<feature type="transmembrane region" description="Helical" evidence="1">
    <location>
        <begin position="33"/>
        <end position="51"/>
    </location>
</feature>
<dbReference type="InterPro" id="IPR025105">
    <property type="entry name" value="DUF4010"/>
</dbReference>
<keyword evidence="5" id="KW-1185">Reference proteome</keyword>
<comment type="caution">
    <text evidence="4">The sequence shown here is derived from an EMBL/GenBank/DDBJ whole genome shotgun (WGS) entry which is preliminary data.</text>
</comment>
<dbReference type="OrthoDB" id="9813718at2"/>
<proteinExistence type="predicted"/>
<feature type="transmembrane region" description="Helical" evidence="1">
    <location>
        <begin position="88"/>
        <end position="105"/>
    </location>
</feature>
<feature type="domain" description="DUF4010" evidence="3">
    <location>
        <begin position="180"/>
        <end position="389"/>
    </location>
</feature>
<name>A0A137RGK4_9FLAO</name>
<dbReference type="PANTHER" id="PTHR39084">
    <property type="entry name" value="MEMBRANE PROTEIN-RELATED"/>
    <property type="match status" value="1"/>
</dbReference>
<feature type="transmembrane region" description="Helical" evidence="1">
    <location>
        <begin position="174"/>
        <end position="192"/>
    </location>
</feature>
<keyword evidence="1" id="KW-0812">Transmembrane</keyword>
<feature type="transmembrane region" description="Helical" evidence="1">
    <location>
        <begin position="367"/>
        <end position="389"/>
    </location>
</feature>
<feature type="transmembrane region" description="Helical" evidence="1">
    <location>
        <begin position="332"/>
        <end position="355"/>
    </location>
</feature>
<gene>
    <name evidence="4" type="ORF">LS48_11070</name>
</gene>
<feature type="transmembrane region" description="Helical" evidence="1">
    <location>
        <begin position="141"/>
        <end position="159"/>
    </location>
</feature>
<dbReference type="STRING" id="1548749.LS48_11070"/>
<evidence type="ECO:0000259" key="3">
    <source>
        <dbReference type="Pfam" id="PF13194"/>
    </source>
</evidence>
<dbReference type="PATRIC" id="fig|1548749.3.peg.2323"/>
<dbReference type="RefSeq" id="WP_062622580.1">
    <property type="nucleotide sequence ID" value="NZ_JRWG01000006.1"/>
</dbReference>
<feature type="transmembrane region" description="Helical" evidence="1">
    <location>
        <begin position="264"/>
        <end position="286"/>
    </location>
</feature>
<feature type="transmembrane region" description="Helical" evidence="1">
    <location>
        <begin position="233"/>
        <end position="257"/>
    </location>
</feature>
<protein>
    <submittedName>
        <fullName evidence="4">Membrane protein</fullName>
    </submittedName>
</protein>
<evidence type="ECO:0000313" key="4">
    <source>
        <dbReference type="EMBL" id="KXN98613.1"/>
    </source>
</evidence>
<dbReference type="Pfam" id="PF13194">
    <property type="entry name" value="DUF4010"/>
    <property type="match status" value="1"/>
</dbReference>
<keyword evidence="1" id="KW-1133">Transmembrane helix</keyword>
<evidence type="ECO:0000256" key="1">
    <source>
        <dbReference type="SAM" id="Phobius"/>
    </source>
</evidence>
<feature type="transmembrane region" description="Helical" evidence="1">
    <location>
        <begin position="6"/>
        <end position="21"/>
    </location>
</feature>
<feature type="transmembrane region" description="Helical" evidence="1">
    <location>
        <begin position="306"/>
        <end position="323"/>
    </location>
</feature>
<reference evidence="4 5" key="2">
    <citation type="journal article" date="2016" name="Int. J. Syst. Evol. Microbiol.">
        <title>Vitellibacter aquimaris sp. nov., a marine bacterium isolated from seawater.</title>
        <authorList>
            <person name="Thevarajoo S."/>
            <person name="Selvaratnam C."/>
            <person name="Goh K.M."/>
            <person name="Hong K.W."/>
            <person name="Chan X.Y."/>
            <person name="Chan K.G."/>
            <person name="Chong C.S."/>
        </authorList>
    </citation>
    <scope>NUCLEOTIDE SEQUENCE [LARGE SCALE GENOMIC DNA]</scope>
    <source>
        <strain evidence="4 5">D-24</strain>
    </source>
</reference>
<accession>A0A137RGK4</accession>
<evidence type="ECO:0000259" key="2">
    <source>
        <dbReference type="Pfam" id="PF02308"/>
    </source>
</evidence>
<dbReference type="InterPro" id="IPR049177">
    <property type="entry name" value="MgtC_SapB_SrpB_YhiD_N"/>
</dbReference>
<feature type="transmembrane region" description="Helical" evidence="1">
    <location>
        <begin position="57"/>
        <end position="76"/>
    </location>
</feature>
<dbReference type="Proteomes" id="UP000070138">
    <property type="component" value="Unassembled WGS sequence"/>
</dbReference>
<feature type="transmembrane region" description="Helical" evidence="1">
    <location>
        <begin position="396"/>
        <end position="415"/>
    </location>
</feature>
<dbReference type="EMBL" id="JRWG01000006">
    <property type="protein sequence ID" value="KXN98613.1"/>
    <property type="molecule type" value="Genomic_DNA"/>
</dbReference>
<dbReference type="PANTHER" id="PTHR39084:SF1">
    <property type="entry name" value="DUF4010 DOMAIN-CONTAINING PROTEIN"/>
    <property type="match status" value="1"/>
</dbReference>
<keyword evidence="1" id="KW-0472">Membrane</keyword>
<feature type="domain" description="MgtC/SapB/SrpB/YhiD N-terminal" evidence="2">
    <location>
        <begin position="9"/>
        <end position="131"/>
    </location>
</feature>
<feature type="transmembrane region" description="Helical" evidence="1">
    <location>
        <begin position="199"/>
        <end position="221"/>
    </location>
</feature>
<reference evidence="5" key="1">
    <citation type="submission" date="2014-10" db="EMBL/GenBank/DDBJ databases">
        <title>Genome sequencing of Vitellibacter sp. D-24.</title>
        <authorList>
            <person name="Thevarajoo S."/>
            <person name="Selvaratnam C."/>
            <person name="Goh K.M."/>
            <person name="Chong C.S."/>
        </authorList>
    </citation>
    <scope>NUCLEOTIDE SEQUENCE [LARGE SCALE GENOMIC DNA]</scope>
    <source>
        <strain evidence="5">D-24</strain>
    </source>
</reference>